<dbReference type="AlphaFoldDB" id="A0A8J5RJW3"/>
<proteinExistence type="predicted"/>
<comment type="caution">
    <text evidence="1">The sequence shown here is derived from an EMBL/GenBank/DDBJ whole genome shotgun (WGS) entry which is preliminary data.</text>
</comment>
<evidence type="ECO:0000313" key="1">
    <source>
        <dbReference type="EMBL" id="KAG8041499.1"/>
    </source>
</evidence>
<sequence length="87" mass="10062">MCTTLAVGKGCSLFWRSISKHLELQPELQQDRAREEQEQVYTQKLDVGDEEVSVWWKSTADSNVCIGVRRNYQSLIYHVLASVVFEQ</sequence>
<reference evidence="1" key="2">
    <citation type="submission" date="2021-04" db="EMBL/GenBank/DDBJ databases">
        <title>Genome-wide patterns of bracovirus chromosomal integration into multiple host tissues during parasitism.</title>
        <authorList>
            <person name="Chebbi M.A.C."/>
        </authorList>
    </citation>
    <scope>NUCLEOTIDE SEQUENCE</scope>
    <source>
        <tissue evidence="1">Whole body</tissue>
    </source>
</reference>
<accession>A0A8J5RJW3</accession>
<evidence type="ECO:0000313" key="2">
    <source>
        <dbReference type="Proteomes" id="UP000729913"/>
    </source>
</evidence>
<name>A0A8J5RJW3_9HYME</name>
<reference evidence="1" key="1">
    <citation type="submission" date="2020-03" db="EMBL/GenBank/DDBJ databases">
        <authorList>
            <person name="Chebbi M.A."/>
            <person name="Drezen J.M."/>
        </authorList>
    </citation>
    <scope>NUCLEOTIDE SEQUENCE</scope>
    <source>
        <tissue evidence="1">Whole body</tissue>
    </source>
</reference>
<protein>
    <submittedName>
        <fullName evidence="1">Uncharacterized protein</fullName>
    </submittedName>
</protein>
<dbReference type="EMBL" id="JAAOIC020000016">
    <property type="protein sequence ID" value="KAG8041499.1"/>
    <property type="molecule type" value="Genomic_DNA"/>
</dbReference>
<keyword evidence="2" id="KW-1185">Reference proteome</keyword>
<dbReference type="Proteomes" id="UP000729913">
    <property type="component" value="Unassembled WGS sequence"/>
</dbReference>
<gene>
    <name evidence="1" type="ORF">G9C98_002792</name>
</gene>
<organism evidence="1 2">
    <name type="scientific">Cotesia typhae</name>
    <dbReference type="NCBI Taxonomy" id="2053667"/>
    <lineage>
        <taxon>Eukaryota</taxon>
        <taxon>Metazoa</taxon>
        <taxon>Ecdysozoa</taxon>
        <taxon>Arthropoda</taxon>
        <taxon>Hexapoda</taxon>
        <taxon>Insecta</taxon>
        <taxon>Pterygota</taxon>
        <taxon>Neoptera</taxon>
        <taxon>Endopterygota</taxon>
        <taxon>Hymenoptera</taxon>
        <taxon>Apocrita</taxon>
        <taxon>Ichneumonoidea</taxon>
        <taxon>Braconidae</taxon>
        <taxon>Microgastrinae</taxon>
        <taxon>Cotesia</taxon>
    </lineage>
</organism>